<reference evidence="1 2" key="1">
    <citation type="submission" date="2019-11" db="EMBL/GenBank/DDBJ databases">
        <title>Pedobacter sp. HMF7056 Genome sequencing and assembly.</title>
        <authorList>
            <person name="Kang H."/>
            <person name="Kim H."/>
            <person name="Joh K."/>
        </authorList>
    </citation>
    <scope>NUCLEOTIDE SEQUENCE [LARGE SCALE GENOMIC DNA]</scope>
    <source>
        <strain evidence="1 2">HMF7056</strain>
    </source>
</reference>
<protein>
    <submittedName>
        <fullName evidence="1">Uncharacterized protein</fullName>
    </submittedName>
</protein>
<dbReference type="Proteomes" id="UP000451233">
    <property type="component" value="Unassembled WGS sequence"/>
</dbReference>
<evidence type="ECO:0000313" key="2">
    <source>
        <dbReference type="Proteomes" id="UP000451233"/>
    </source>
</evidence>
<organism evidence="1 2">
    <name type="scientific">Hufsiella ginkgonis</name>
    <dbReference type="NCBI Taxonomy" id="2695274"/>
    <lineage>
        <taxon>Bacteria</taxon>
        <taxon>Pseudomonadati</taxon>
        <taxon>Bacteroidota</taxon>
        <taxon>Sphingobacteriia</taxon>
        <taxon>Sphingobacteriales</taxon>
        <taxon>Sphingobacteriaceae</taxon>
        <taxon>Hufsiella</taxon>
    </lineage>
</organism>
<dbReference type="AlphaFoldDB" id="A0A7K1Y3N5"/>
<accession>A0A7K1Y3N5</accession>
<evidence type="ECO:0000313" key="1">
    <source>
        <dbReference type="EMBL" id="MXV17728.1"/>
    </source>
</evidence>
<gene>
    <name evidence="1" type="ORF">GS398_20670</name>
</gene>
<proteinExistence type="predicted"/>
<comment type="caution">
    <text evidence="1">The sequence shown here is derived from an EMBL/GenBank/DDBJ whole genome shotgun (WGS) entry which is preliminary data.</text>
</comment>
<dbReference type="EMBL" id="WVHS01000006">
    <property type="protein sequence ID" value="MXV17728.1"/>
    <property type="molecule type" value="Genomic_DNA"/>
</dbReference>
<name>A0A7K1Y3N5_9SPHI</name>
<dbReference type="RefSeq" id="WP_160908742.1">
    <property type="nucleotide sequence ID" value="NZ_WVHS01000006.1"/>
</dbReference>
<sequence>MRDKIVSAFIWLITALILVTVLLSKYDGLRLKVYSLFRSKPYVELDDRSLNLTISEFKWGYGTASINSFSGDFEKLDEKVFDALEGKQGSCRVYMLNSTTDSYGKVKITNDYIGDIDLSELSKYENWHYWHRNKGISAMLYKKYISN</sequence>
<keyword evidence="2" id="KW-1185">Reference proteome</keyword>